<sequence>MKKRKLKFVSIIVVLVLGLLFWGYQKVERFADTPLAIQQEAIFKLPAGTGRVALEGLLVRDKLIRNGQWFPWLLRLEPELAEFKAGTYRFTPGMTVRQMLKLLASGKEAQFSARFIEGSRLRDWLLVLQQSKYLKHTLAGKSEAEIAKALGLPEGTNPEGRLYPDTYLYTAGMSDMALLKRAHLRMIKALESAWQGREASLPYKTPEELLTMASIIEKETAVPEERTKVASVFINRLRIGMRLQTDPTVIYGMGEAYNGNITRKDLETPTPYNTYVINGLPPTPIAMPSQASLEAAANPAKTPYLYFVADGKGGHQFTTNLASHNQAVRAYRQALKEKNEK</sequence>
<dbReference type="Pfam" id="PF02618">
    <property type="entry name" value="YceG"/>
    <property type="match status" value="1"/>
</dbReference>
<protein>
    <recommendedName>
        <fullName evidence="7">Endolytic murein transglycosylase</fullName>
        <ecNumber evidence="7">4.2.2.29</ecNumber>
    </recommendedName>
    <alternativeName>
        <fullName evidence="7">Peptidoglycan lytic transglycosylase</fullName>
    </alternativeName>
    <alternativeName>
        <fullName evidence="7">Peptidoglycan polymerization terminase</fullName>
    </alternativeName>
</protein>
<keyword evidence="3 7" id="KW-1133">Transmembrane helix</keyword>
<dbReference type="GeneID" id="74950132"/>
<keyword evidence="4 7" id="KW-0472">Membrane</keyword>
<dbReference type="FunFam" id="3.30.160.60:FF:000497">
    <property type="entry name" value="Endolytic murein transglycosylase"/>
    <property type="match status" value="1"/>
</dbReference>
<accession>A0A2X2JCQ9</accession>
<evidence type="ECO:0000313" key="8">
    <source>
        <dbReference type="EMBL" id="SUI43468.1"/>
    </source>
</evidence>
<evidence type="ECO:0000256" key="1">
    <source>
        <dbReference type="ARBA" id="ARBA00022475"/>
    </source>
</evidence>
<dbReference type="AlphaFoldDB" id="A0A2X2JCQ9"/>
<dbReference type="PANTHER" id="PTHR30518:SF2">
    <property type="entry name" value="ENDOLYTIC MUREIN TRANSGLYCOSYLASE"/>
    <property type="match status" value="1"/>
</dbReference>
<evidence type="ECO:0000256" key="2">
    <source>
        <dbReference type="ARBA" id="ARBA00022692"/>
    </source>
</evidence>
<keyword evidence="7" id="KW-0997">Cell inner membrane</keyword>
<keyword evidence="6 7" id="KW-0961">Cell wall biogenesis/degradation</keyword>
<keyword evidence="5 7" id="KW-0456">Lyase</keyword>
<dbReference type="HAMAP" id="MF_02065">
    <property type="entry name" value="MltG"/>
    <property type="match status" value="1"/>
</dbReference>
<dbReference type="Proteomes" id="UP000255529">
    <property type="component" value="Unassembled WGS sequence"/>
</dbReference>
<dbReference type="GO" id="GO:0009252">
    <property type="term" value="P:peptidoglycan biosynthetic process"/>
    <property type="evidence" value="ECO:0007669"/>
    <property type="project" value="UniProtKB-UniRule"/>
</dbReference>
<organism evidence="8 9">
    <name type="scientific">Serratia quinivorans</name>
    <dbReference type="NCBI Taxonomy" id="137545"/>
    <lineage>
        <taxon>Bacteria</taxon>
        <taxon>Pseudomonadati</taxon>
        <taxon>Pseudomonadota</taxon>
        <taxon>Gammaproteobacteria</taxon>
        <taxon>Enterobacterales</taxon>
        <taxon>Yersiniaceae</taxon>
        <taxon>Serratia</taxon>
    </lineage>
</organism>
<evidence type="ECO:0000256" key="4">
    <source>
        <dbReference type="ARBA" id="ARBA00023136"/>
    </source>
</evidence>
<dbReference type="GO" id="GO:0005886">
    <property type="term" value="C:plasma membrane"/>
    <property type="evidence" value="ECO:0007669"/>
    <property type="project" value="UniProtKB-UniRule"/>
</dbReference>
<keyword evidence="1 7" id="KW-1003">Cell membrane</keyword>
<dbReference type="FunFam" id="3.30.160.60:FF:000242">
    <property type="entry name" value="Endolytic murein transglycosylase"/>
    <property type="match status" value="1"/>
</dbReference>
<reference evidence="8 9" key="1">
    <citation type="submission" date="2018-06" db="EMBL/GenBank/DDBJ databases">
        <authorList>
            <consortium name="Pathogen Informatics"/>
            <person name="Doyle S."/>
        </authorList>
    </citation>
    <scope>NUCLEOTIDE SEQUENCE [LARGE SCALE GENOMIC DNA]</scope>
    <source>
        <strain evidence="8 9">NCTC11544</strain>
    </source>
</reference>
<comment type="similarity">
    <text evidence="7">Belongs to the transglycosylase MltG family.</text>
</comment>
<dbReference type="Gene3D" id="3.30.160.60">
    <property type="entry name" value="Classic Zinc Finger"/>
    <property type="match status" value="2"/>
</dbReference>
<proteinExistence type="inferred from homology"/>
<dbReference type="NCBIfam" id="TIGR00247">
    <property type="entry name" value="endolytic transglycosylase MltG"/>
    <property type="match status" value="1"/>
</dbReference>
<dbReference type="EMBL" id="UGYN01000002">
    <property type="protein sequence ID" value="SUI43468.1"/>
    <property type="molecule type" value="Genomic_DNA"/>
</dbReference>
<dbReference type="RefSeq" id="WP_017892425.1">
    <property type="nucleotide sequence ID" value="NZ_CAMIRF010000001.1"/>
</dbReference>
<dbReference type="CDD" id="cd08010">
    <property type="entry name" value="MltG_like"/>
    <property type="match status" value="1"/>
</dbReference>
<evidence type="ECO:0000256" key="7">
    <source>
        <dbReference type="HAMAP-Rule" id="MF_02065"/>
    </source>
</evidence>
<dbReference type="EC" id="4.2.2.29" evidence="7"/>
<dbReference type="PANTHER" id="PTHR30518">
    <property type="entry name" value="ENDOLYTIC MUREIN TRANSGLYCOSYLASE"/>
    <property type="match status" value="1"/>
</dbReference>
<gene>
    <name evidence="8" type="primary">yceG</name>
    <name evidence="7" type="synonym">mltG</name>
    <name evidence="8" type="ORF">NCTC11544_00197</name>
</gene>
<evidence type="ECO:0000256" key="6">
    <source>
        <dbReference type="ARBA" id="ARBA00023316"/>
    </source>
</evidence>
<dbReference type="GO" id="GO:0071555">
    <property type="term" value="P:cell wall organization"/>
    <property type="evidence" value="ECO:0007669"/>
    <property type="project" value="UniProtKB-KW"/>
</dbReference>
<comment type="function">
    <text evidence="7">Functions as a peptidoglycan terminase that cleaves nascent peptidoglycan strands endolytically to terminate their elongation.</text>
</comment>
<keyword evidence="2 7" id="KW-0812">Transmembrane</keyword>
<feature type="site" description="Important for catalytic activity" evidence="7">
    <location>
        <position position="219"/>
    </location>
</feature>
<dbReference type="InterPro" id="IPR003770">
    <property type="entry name" value="MLTG-like"/>
</dbReference>
<dbReference type="GO" id="GO:0008932">
    <property type="term" value="F:lytic endotransglycosylase activity"/>
    <property type="evidence" value="ECO:0007669"/>
    <property type="project" value="UniProtKB-UniRule"/>
</dbReference>
<evidence type="ECO:0000256" key="3">
    <source>
        <dbReference type="ARBA" id="ARBA00022989"/>
    </source>
</evidence>
<name>A0A2X2JCQ9_9GAMM</name>
<evidence type="ECO:0000256" key="5">
    <source>
        <dbReference type="ARBA" id="ARBA00023239"/>
    </source>
</evidence>
<evidence type="ECO:0000313" key="9">
    <source>
        <dbReference type="Proteomes" id="UP000255529"/>
    </source>
</evidence>
<comment type="catalytic activity">
    <reaction evidence="7">
        <text>a peptidoglycan chain = a peptidoglycan chain with N-acetyl-1,6-anhydromuramyl-[peptide] at the reducing end + a peptidoglycan chain with N-acetylglucosamine at the non-reducing end.</text>
        <dbReference type="EC" id="4.2.2.29"/>
    </reaction>
</comment>